<accession>A0ABR5EIB3</accession>
<comment type="caution">
    <text evidence="2">The sequence shown here is derived from an EMBL/GenBank/DDBJ whole genome shotgun (WGS) entry which is preliminary data.</text>
</comment>
<name>A0ABR5EIB3_LACLC</name>
<proteinExistence type="predicted"/>
<sequence>MQEGGAAVGLAITLMFGVVLMTWFVIKYGAILAWKIVVILAKIFAWATMLPGTKYAN</sequence>
<dbReference type="RefSeq" id="WP_161769938.1">
    <property type="nucleotide sequence ID" value="NZ_JAJONJ010000007.1"/>
</dbReference>
<reference evidence="2 3" key="1">
    <citation type="submission" date="2015-04" db="EMBL/GenBank/DDBJ databases">
        <title>Evaluation of non-dairy Lactococcus lactis with potential dairy applications reveals extensive phenotype-genotype disparity.</title>
        <authorList>
            <person name="Cavanagh D."/>
            <person name="Casey A."/>
            <person name="Altermann E."/>
            <person name="Cotter P."/>
            <person name="Fitzgerald G.F."/>
            <person name="McAuliffe O."/>
        </authorList>
    </citation>
    <scope>NUCLEOTIDE SEQUENCE [LARGE SCALE GENOMIC DNA]</scope>
    <source>
        <strain evidence="2 3">DPC6856</strain>
    </source>
</reference>
<keyword evidence="3" id="KW-1185">Reference proteome</keyword>
<evidence type="ECO:0000256" key="1">
    <source>
        <dbReference type="SAM" id="Phobius"/>
    </source>
</evidence>
<evidence type="ECO:0000313" key="2">
    <source>
        <dbReference type="EMBL" id="KKW73960.1"/>
    </source>
</evidence>
<feature type="transmembrane region" description="Helical" evidence="1">
    <location>
        <begin position="7"/>
        <end position="26"/>
    </location>
</feature>
<organism evidence="2 3">
    <name type="scientific">Lactococcus lactis subsp. cremoris</name>
    <name type="common">Streptococcus cremoris</name>
    <dbReference type="NCBI Taxonomy" id="1359"/>
    <lineage>
        <taxon>Bacteria</taxon>
        <taxon>Bacillati</taxon>
        <taxon>Bacillota</taxon>
        <taxon>Bacilli</taxon>
        <taxon>Lactobacillales</taxon>
        <taxon>Streptococcaceae</taxon>
        <taxon>Lactococcus</taxon>
    </lineage>
</organism>
<dbReference type="EMBL" id="LAVW01000094">
    <property type="protein sequence ID" value="KKW73960.1"/>
    <property type="molecule type" value="Genomic_DNA"/>
</dbReference>
<dbReference type="Proteomes" id="UP000034513">
    <property type="component" value="Unassembled WGS sequence"/>
</dbReference>
<protein>
    <submittedName>
        <fullName evidence="2">Uncharacterized protein</fullName>
    </submittedName>
</protein>
<gene>
    <name evidence="2" type="ORF">VN93_0731</name>
</gene>
<evidence type="ECO:0000313" key="3">
    <source>
        <dbReference type="Proteomes" id="UP000034513"/>
    </source>
</evidence>
<keyword evidence="1" id="KW-1133">Transmembrane helix</keyword>
<keyword evidence="1" id="KW-0812">Transmembrane</keyword>
<keyword evidence="1" id="KW-0472">Membrane</keyword>
<feature type="transmembrane region" description="Helical" evidence="1">
    <location>
        <begin position="32"/>
        <end position="50"/>
    </location>
</feature>